<feature type="domain" description="DHHA1" evidence="1">
    <location>
        <begin position="5"/>
        <end position="75"/>
    </location>
</feature>
<evidence type="ECO:0000313" key="2">
    <source>
        <dbReference type="EMBL" id="TMQ70718.1"/>
    </source>
</evidence>
<sequence>MDLPRGIAGAEVVALFSELEPGKVKVSLRSTGRVTIDAVASRPGGGGHSHAAGVMLHATRAEARAKILPELERLVGELRPAGEPRRE</sequence>
<evidence type="ECO:0000259" key="1">
    <source>
        <dbReference type="Pfam" id="PF02272"/>
    </source>
</evidence>
<dbReference type="InterPro" id="IPR051319">
    <property type="entry name" value="Oligoribo/pAp-PDE_c-di-AMP_PDE"/>
</dbReference>
<dbReference type="InterPro" id="IPR038763">
    <property type="entry name" value="DHH_sf"/>
</dbReference>
<organism evidence="2 3">
    <name type="scientific">Eiseniibacteriota bacterium</name>
    <dbReference type="NCBI Taxonomy" id="2212470"/>
    <lineage>
        <taxon>Bacteria</taxon>
        <taxon>Candidatus Eiseniibacteriota</taxon>
    </lineage>
</organism>
<dbReference type="InterPro" id="IPR003156">
    <property type="entry name" value="DHHA1_dom"/>
</dbReference>
<dbReference type="Proteomes" id="UP000319836">
    <property type="component" value="Unassembled WGS sequence"/>
</dbReference>
<dbReference type="Pfam" id="PF02272">
    <property type="entry name" value="DHHA1"/>
    <property type="match status" value="1"/>
</dbReference>
<dbReference type="Gene3D" id="3.10.310.30">
    <property type="match status" value="1"/>
</dbReference>
<gene>
    <name evidence="2" type="ORF">E6K80_07600</name>
</gene>
<name>A0A538U4A1_UNCEI</name>
<proteinExistence type="predicted"/>
<comment type="caution">
    <text evidence="2">The sequence shown here is derived from an EMBL/GenBank/DDBJ whole genome shotgun (WGS) entry which is preliminary data.</text>
</comment>
<dbReference type="AlphaFoldDB" id="A0A538U4A1"/>
<dbReference type="PANTHER" id="PTHR47618">
    <property type="entry name" value="BIFUNCTIONAL OLIGORIBONUCLEASE AND PAP PHOSPHATASE NRNA"/>
    <property type="match status" value="1"/>
</dbReference>
<reference evidence="2 3" key="1">
    <citation type="journal article" date="2019" name="Nat. Microbiol.">
        <title>Mediterranean grassland soil C-N compound turnover is dependent on rainfall and depth, and is mediated by genomically divergent microorganisms.</title>
        <authorList>
            <person name="Diamond S."/>
            <person name="Andeer P.F."/>
            <person name="Li Z."/>
            <person name="Crits-Christoph A."/>
            <person name="Burstein D."/>
            <person name="Anantharaman K."/>
            <person name="Lane K.R."/>
            <person name="Thomas B.C."/>
            <person name="Pan C."/>
            <person name="Northen T.R."/>
            <person name="Banfield J.F."/>
        </authorList>
    </citation>
    <scope>NUCLEOTIDE SEQUENCE [LARGE SCALE GENOMIC DNA]</scope>
    <source>
        <strain evidence="2">WS_10</strain>
    </source>
</reference>
<dbReference type="GO" id="GO:0003676">
    <property type="term" value="F:nucleic acid binding"/>
    <property type="evidence" value="ECO:0007669"/>
    <property type="project" value="InterPro"/>
</dbReference>
<dbReference type="EMBL" id="VBPA01000185">
    <property type="protein sequence ID" value="TMQ70718.1"/>
    <property type="molecule type" value="Genomic_DNA"/>
</dbReference>
<dbReference type="SUPFAM" id="SSF64182">
    <property type="entry name" value="DHH phosphoesterases"/>
    <property type="match status" value="1"/>
</dbReference>
<evidence type="ECO:0000313" key="3">
    <source>
        <dbReference type="Proteomes" id="UP000319836"/>
    </source>
</evidence>
<dbReference type="PANTHER" id="PTHR47618:SF1">
    <property type="entry name" value="BIFUNCTIONAL OLIGORIBONUCLEASE AND PAP PHOSPHATASE NRNA"/>
    <property type="match status" value="1"/>
</dbReference>
<accession>A0A538U4A1</accession>
<protein>
    <recommendedName>
        <fullName evidence="1">DHHA1 domain-containing protein</fullName>
    </recommendedName>
</protein>